<gene>
    <name evidence="1" type="ORF">PQR01_36190</name>
</gene>
<name>A0ACC7NMF8_9BURK</name>
<comment type="caution">
    <text evidence="1">The sequence shown here is derived from an EMBL/GenBank/DDBJ whole genome shotgun (WGS) entry which is preliminary data.</text>
</comment>
<sequence>MNLASNSGKTCVLKGLKTRRRLLIAIVPISLTAIVAGCGGSSSDAPAPVTSAQVPCESLVGTPLGDGTIQTAQSVAAGSYTPPGQTKTKTGLPAFCRVTAAMHPTADSNINVEVWMPQTNWNGRFLGTGNGGGAGSISYDSGIVEGLKRGFATANNDLGTSPAINTTVGHPERWADFGYRANHEMTVAGKALVNAYYKSSPKTSYFQGCSTGGQQALSIAQRYPNDYNGILADAPANNRTHLHSMFVWTYTALNKPGAKLTQGKVDMITSHVVASCAGKDGGATGDNFLTDPRQCRFDPDTLPKCTNGDSDSCLTDAQITGLKAVYAGPVNPRTGERIHAGEPFGTENGPLGFVLQSDTTFMPANQFYPFYWTFGTNWNYTTYDFDHDMDTVDQTIAPLVNANDANLKQFKANGGKLIMWTGTADPAVPMPGAIDYYERVVQQQGGDLAATQDFFRYFLVPGMGHCAASGPGLTDFGQAYSPVVPPDDAHDILLKMVDWVEKQNAPSQVIASKYTTDTPPKVSMERPLCVYPDLPSYQGGDATKSASFVCKPATRGGVDTPALRYLN</sequence>
<proteinExistence type="predicted"/>
<protein>
    <submittedName>
        <fullName evidence="1">Tannase/feruloyl esterase family alpha/beta hydrolase</fullName>
    </submittedName>
</protein>
<accession>A0ACC7NMF8</accession>
<evidence type="ECO:0000313" key="1">
    <source>
        <dbReference type="EMBL" id="MFM0108710.1"/>
    </source>
</evidence>
<dbReference type="Proteomes" id="UP001629235">
    <property type="component" value="Unassembled WGS sequence"/>
</dbReference>
<reference evidence="1 2" key="1">
    <citation type="journal article" date="2024" name="Chem. Sci.">
        <title>Discovery of megapolipeptins by genome mining of a Burkholderiales bacteria collection.</title>
        <authorList>
            <person name="Paulo B.S."/>
            <person name="Recchia M.J.J."/>
            <person name="Lee S."/>
            <person name="Fergusson C.H."/>
            <person name="Romanowski S.B."/>
            <person name="Hernandez A."/>
            <person name="Krull N."/>
            <person name="Liu D.Y."/>
            <person name="Cavanagh H."/>
            <person name="Bos A."/>
            <person name="Gray C.A."/>
            <person name="Murphy B.T."/>
            <person name="Linington R.G."/>
            <person name="Eustaquio A.S."/>
        </authorList>
    </citation>
    <scope>NUCLEOTIDE SEQUENCE [LARGE SCALE GENOMIC DNA]</scope>
    <source>
        <strain evidence="1 2">RL18-126-BIB-B</strain>
    </source>
</reference>
<dbReference type="EMBL" id="JAQQDW010000133">
    <property type="protein sequence ID" value="MFM0108710.1"/>
    <property type="molecule type" value="Genomic_DNA"/>
</dbReference>
<organism evidence="1 2">
    <name type="scientific">Paraburkholderia rhynchosiae</name>
    <dbReference type="NCBI Taxonomy" id="487049"/>
    <lineage>
        <taxon>Bacteria</taxon>
        <taxon>Pseudomonadati</taxon>
        <taxon>Pseudomonadota</taxon>
        <taxon>Betaproteobacteria</taxon>
        <taxon>Burkholderiales</taxon>
        <taxon>Burkholderiaceae</taxon>
        <taxon>Paraburkholderia</taxon>
    </lineage>
</organism>
<keyword evidence="2" id="KW-1185">Reference proteome</keyword>
<keyword evidence="1" id="KW-0378">Hydrolase</keyword>
<evidence type="ECO:0000313" key="2">
    <source>
        <dbReference type="Proteomes" id="UP001629235"/>
    </source>
</evidence>